<keyword evidence="3" id="KW-1185">Reference proteome</keyword>
<dbReference type="Proteomes" id="UP001283361">
    <property type="component" value="Unassembled WGS sequence"/>
</dbReference>
<feature type="region of interest" description="Disordered" evidence="1">
    <location>
        <begin position="196"/>
        <end position="219"/>
    </location>
</feature>
<comment type="caution">
    <text evidence="2">The sequence shown here is derived from an EMBL/GenBank/DDBJ whole genome shotgun (WGS) entry which is preliminary data.</text>
</comment>
<sequence>MFRPITLCGSARRKTGSSRLEHDVSSKQLLTFFAYSSAADEPKKENSFQPDQRKLVSQSSLEVEQNENENILQPSMFLCILNFSKNCQVKLTEVHIPNCDSTVRECLYKSQRLERETKITLIAKATWRLYIIVFKVVYLAKCLQKLKKKVPSPRIISGWKFQTQDQFQNFDFTKSPKESRCQRQGTLEKIWKKEELSGKTAQSSALMGLQPRSGAPKAL</sequence>
<dbReference type="EMBL" id="JAWDGP010003800">
    <property type="protein sequence ID" value="KAK3770598.1"/>
    <property type="molecule type" value="Genomic_DNA"/>
</dbReference>
<gene>
    <name evidence="2" type="ORF">RRG08_030557</name>
</gene>
<organism evidence="2 3">
    <name type="scientific">Elysia crispata</name>
    <name type="common">lettuce slug</name>
    <dbReference type="NCBI Taxonomy" id="231223"/>
    <lineage>
        <taxon>Eukaryota</taxon>
        <taxon>Metazoa</taxon>
        <taxon>Spiralia</taxon>
        <taxon>Lophotrochozoa</taxon>
        <taxon>Mollusca</taxon>
        <taxon>Gastropoda</taxon>
        <taxon>Heterobranchia</taxon>
        <taxon>Euthyneura</taxon>
        <taxon>Panpulmonata</taxon>
        <taxon>Sacoglossa</taxon>
        <taxon>Placobranchoidea</taxon>
        <taxon>Plakobranchidae</taxon>
        <taxon>Elysia</taxon>
    </lineage>
</organism>
<dbReference type="AlphaFoldDB" id="A0AAE0ZJS0"/>
<evidence type="ECO:0000256" key="1">
    <source>
        <dbReference type="SAM" id="MobiDB-lite"/>
    </source>
</evidence>
<protein>
    <submittedName>
        <fullName evidence="2">Uncharacterized protein</fullName>
    </submittedName>
</protein>
<evidence type="ECO:0000313" key="3">
    <source>
        <dbReference type="Proteomes" id="UP001283361"/>
    </source>
</evidence>
<evidence type="ECO:0000313" key="2">
    <source>
        <dbReference type="EMBL" id="KAK3770598.1"/>
    </source>
</evidence>
<accession>A0AAE0ZJS0</accession>
<reference evidence="2" key="1">
    <citation type="journal article" date="2023" name="G3 (Bethesda)">
        <title>A reference genome for the long-term kleptoplast-retaining sea slug Elysia crispata morphotype clarki.</title>
        <authorList>
            <person name="Eastman K.E."/>
            <person name="Pendleton A.L."/>
            <person name="Shaikh M.A."/>
            <person name="Suttiyut T."/>
            <person name="Ogas R."/>
            <person name="Tomko P."/>
            <person name="Gavelis G."/>
            <person name="Widhalm J.R."/>
            <person name="Wisecaver J.H."/>
        </authorList>
    </citation>
    <scope>NUCLEOTIDE SEQUENCE</scope>
    <source>
        <strain evidence="2">ECLA1</strain>
    </source>
</reference>
<proteinExistence type="predicted"/>
<name>A0AAE0ZJS0_9GAST</name>